<keyword evidence="5 12" id="KW-0808">Transferase</keyword>
<organism evidence="12 13">
    <name type="scientific">Deinococcus arcticus</name>
    <dbReference type="NCBI Taxonomy" id="2136176"/>
    <lineage>
        <taxon>Bacteria</taxon>
        <taxon>Thermotogati</taxon>
        <taxon>Deinococcota</taxon>
        <taxon>Deinococci</taxon>
        <taxon>Deinococcales</taxon>
        <taxon>Deinococcaceae</taxon>
        <taxon>Deinococcus</taxon>
    </lineage>
</organism>
<accession>A0A2T3WB94</accession>
<dbReference type="GO" id="GO:0046872">
    <property type="term" value="F:metal ion binding"/>
    <property type="evidence" value="ECO:0007669"/>
    <property type="project" value="UniProtKB-KW"/>
</dbReference>
<keyword evidence="8" id="KW-0460">Magnesium</keyword>
<dbReference type="AlphaFoldDB" id="A0A2T3WB94"/>
<evidence type="ECO:0000256" key="2">
    <source>
        <dbReference type="ARBA" id="ARBA00011955"/>
    </source>
</evidence>
<name>A0A2T3WB94_9DEIO</name>
<keyword evidence="6" id="KW-0479">Metal-binding</keyword>
<comment type="catalytic activity">
    <reaction evidence="10">
        <text>L-threonyl-[protein] + FAD = FMN-L-threonyl-[protein] + AMP + H(+)</text>
        <dbReference type="Rhea" id="RHEA:36847"/>
        <dbReference type="Rhea" id="RHEA-COMP:11060"/>
        <dbReference type="Rhea" id="RHEA-COMP:11061"/>
        <dbReference type="ChEBI" id="CHEBI:15378"/>
        <dbReference type="ChEBI" id="CHEBI:30013"/>
        <dbReference type="ChEBI" id="CHEBI:57692"/>
        <dbReference type="ChEBI" id="CHEBI:74257"/>
        <dbReference type="ChEBI" id="CHEBI:456215"/>
        <dbReference type="EC" id="2.7.1.180"/>
    </reaction>
</comment>
<dbReference type="InterPro" id="IPR024932">
    <property type="entry name" value="ApbE"/>
</dbReference>
<dbReference type="PANTHER" id="PTHR30040:SF2">
    <property type="entry name" value="FAD:PROTEIN FMN TRANSFERASE"/>
    <property type="match status" value="1"/>
</dbReference>
<comment type="cofactor">
    <cofactor evidence="1">
        <name>Mg(2+)</name>
        <dbReference type="ChEBI" id="CHEBI:18420"/>
    </cofactor>
</comment>
<dbReference type="EMBL" id="PYSV01000003">
    <property type="protein sequence ID" value="PTA69180.1"/>
    <property type="molecule type" value="Genomic_DNA"/>
</dbReference>
<evidence type="ECO:0000256" key="4">
    <source>
        <dbReference type="ARBA" id="ARBA00022630"/>
    </source>
</evidence>
<dbReference type="PANTHER" id="PTHR30040">
    <property type="entry name" value="THIAMINE BIOSYNTHESIS LIPOPROTEIN APBE"/>
    <property type="match status" value="1"/>
</dbReference>
<evidence type="ECO:0000313" key="12">
    <source>
        <dbReference type="EMBL" id="PTA69180.1"/>
    </source>
</evidence>
<dbReference type="Proteomes" id="UP000240317">
    <property type="component" value="Unassembled WGS sequence"/>
</dbReference>
<dbReference type="EC" id="2.7.1.180" evidence="2"/>
<evidence type="ECO:0000256" key="10">
    <source>
        <dbReference type="ARBA" id="ARBA00048540"/>
    </source>
</evidence>
<feature type="compositionally biased region" description="Basic and acidic residues" evidence="11">
    <location>
        <begin position="308"/>
        <end position="325"/>
    </location>
</feature>
<sequence>MLGAARRLGGRPPFQLRGSYERLLEGRLDLQIVAATRAQAQQAEHDALNELERLGRVLGAQDPHSEWRRWLRQASSAPTPLSLDLTAVLRLADHWRLRSGGALHPGAEALGLLWAQAERTGRPPAPQELQRLVSAVQGAPWTLQADGCAVLHARGPLGLGPLARGYMVDRAAAVASRAAGVRWVQVRAGGALRVVGPGSVTVTVADPFTARDNAPWLARVRVRRGALAQRPAPAPGSAPLVNPRTGCPAAPAPGVVVLAPECAAAEALATILSVLDVRGGLALVDSTPGCAALVVTPDGRRHPSRAWPRRDHPPGGAQGHEDQPG</sequence>
<evidence type="ECO:0000256" key="3">
    <source>
        <dbReference type="ARBA" id="ARBA00016337"/>
    </source>
</evidence>
<dbReference type="OrthoDB" id="9778595at2"/>
<dbReference type="GO" id="GO:0016740">
    <property type="term" value="F:transferase activity"/>
    <property type="evidence" value="ECO:0007669"/>
    <property type="project" value="UniProtKB-KW"/>
</dbReference>
<evidence type="ECO:0000256" key="11">
    <source>
        <dbReference type="SAM" id="MobiDB-lite"/>
    </source>
</evidence>
<protein>
    <recommendedName>
        <fullName evidence="3">FAD:protein FMN transferase</fullName>
        <ecNumber evidence="2">2.7.1.180</ecNumber>
    </recommendedName>
    <alternativeName>
        <fullName evidence="9">Flavin transferase</fullName>
    </alternativeName>
</protein>
<feature type="region of interest" description="Disordered" evidence="11">
    <location>
        <begin position="296"/>
        <end position="325"/>
    </location>
</feature>
<evidence type="ECO:0000256" key="9">
    <source>
        <dbReference type="ARBA" id="ARBA00031306"/>
    </source>
</evidence>
<evidence type="ECO:0000256" key="8">
    <source>
        <dbReference type="ARBA" id="ARBA00022842"/>
    </source>
</evidence>
<dbReference type="InterPro" id="IPR003374">
    <property type="entry name" value="ApbE-like_sf"/>
</dbReference>
<keyword evidence="4" id="KW-0285">Flavoprotein</keyword>
<evidence type="ECO:0000256" key="6">
    <source>
        <dbReference type="ARBA" id="ARBA00022723"/>
    </source>
</evidence>
<evidence type="ECO:0000256" key="5">
    <source>
        <dbReference type="ARBA" id="ARBA00022679"/>
    </source>
</evidence>
<evidence type="ECO:0000313" key="13">
    <source>
        <dbReference type="Proteomes" id="UP000240317"/>
    </source>
</evidence>
<proteinExistence type="predicted"/>
<keyword evidence="7" id="KW-0274">FAD</keyword>
<evidence type="ECO:0000256" key="7">
    <source>
        <dbReference type="ARBA" id="ARBA00022827"/>
    </source>
</evidence>
<evidence type="ECO:0000256" key="1">
    <source>
        <dbReference type="ARBA" id="ARBA00001946"/>
    </source>
</evidence>
<dbReference type="Pfam" id="PF02424">
    <property type="entry name" value="ApbE"/>
    <property type="match status" value="1"/>
</dbReference>
<dbReference type="SUPFAM" id="SSF143631">
    <property type="entry name" value="ApbE-like"/>
    <property type="match status" value="1"/>
</dbReference>
<keyword evidence="13" id="KW-1185">Reference proteome</keyword>
<reference evidence="12 13" key="1">
    <citation type="submission" date="2018-03" db="EMBL/GenBank/DDBJ databases">
        <title>Draft genome of Deinococcus sp. OD32.</title>
        <authorList>
            <person name="Wang X.-P."/>
            <person name="Du Z.-J."/>
        </authorList>
    </citation>
    <scope>NUCLEOTIDE SEQUENCE [LARGE SCALE GENOMIC DNA]</scope>
    <source>
        <strain evidence="12 13">OD32</strain>
    </source>
</reference>
<gene>
    <name evidence="12" type="ORF">C8263_04740</name>
</gene>
<comment type="caution">
    <text evidence="12">The sequence shown here is derived from an EMBL/GenBank/DDBJ whole genome shotgun (WGS) entry which is preliminary data.</text>
</comment>
<dbReference type="Gene3D" id="3.10.520.10">
    <property type="entry name" value="ApbE-like domains"/>
    <property type="match status" value="1"/>
</dbReference>